<accession>A0ABW2KXU7</accession>
<dbReference type="RefSeq" id="WP_377360418.1">
    <property type="nucleotide sequence ID" value="NZ_JBHTCM010000022.1"/>
</dbReference>
<evidence type="ECO:0000313" key="3">
    <source>
        <dbReference type="EMBL" id="MFC7334876.1"/>
    </source>
</evidence>
<evidence type="ECO:0000256" key="2">
    <source>
        <dbReference type="SAM" id="SignalP"/>
    </source>
</evidence>
<name>A0ABW2KXU7_9PROT</name>
<organism evidence="3 4">
    <name type="scientific">Rhodocista pekingensis</name>
    <dbReference type="NCBI Taxonomy" id="201185"/>
    <lineage>
        <taxon>Bacteria</taxon>
        <taxon>Pseudomonadati</taxon>
        <taxon>Pseudomonadota</taxon>
        <taxon>Alphaproteobacteria</taxon>
        <taxon>Rhodospirillales</taxon>
        <taxon>Azospirillaceae</taxon>
        <taxon>Rhodocista</taxon>
    </lineage>
</organism>
<dbReference type="Proteomes" id="UP001596456">
    <property type="component" value="Unassembled WGS sequence"/>
</dbReference>
<proteinExistence type="predicted"/>
<dbReference type="EMBL" id="JBHTCM010000022">
    <property type="protein sequence ID" value="MFC7334876.1"/>
    <property type="molecule type" value="Genomic_DNA"/>
</dbReference>
<comment type="caution">
    <text evidence="3">The sequence shown here is derived from an EMBL/GenBank/DDBJ whole genome shotgun (WGS) entry which is preliminary data.</text>
</comment>
<evidence type="ECO:0000256" key="1">
    <source>
        <dbReference type="SAM" id="MobiDB-lite"/>
    </source>
</evidence>
<evidence type="ECO:0000313" key="4">
    <source>
        <dbReference type="Proteomes" id="UP001596456"/>
    </source>
</evidence>
<gene>
    <name evidence="3" type="ORF">ACFQPS_17055</name>
</gene>
<evidence type="ECO:0008006" key="5">
    <source>
        <dbReference type="Google" id="ProtNLM"/>
    </source>
</evidence>
<keyword evidence="4" id="KW-1185">Reference proteome</keyword>
<feature type="signal peptide" evidence="2">
    <location>
        <begin position="1"/>
        <end position="43"/>
    </location>
</feature>
<reference evidence="4" key="1">
    <citation type="journal article" date="2019" name="Int. J. Syst. Evol. Microbiol.">
        <title>The Global Catalogue of Microorganisms (GCM) 10K type strain sequencing project: providing services to taxonomists for standard genome sequencing and annotation.</title>
        <authorList>
            <consortium name="The Broad Institute Genomics Platform"/>
            <consortium name="The Broad Institute Genome Sequencing Center for Infectious Disease"/>
            <person name="Wu L."/>
            <person name="Ma J."/>
        </authorList>
    </citation>
    <scope>NUCLEOTIDE SEQUENCE [LARGE SCALE GENOMIC DNA]</scope>
    <source>
        <strain evidence="4">CGMCC 1.16275</strain>
    </source>
</reference>
<feature type="region of interest" description="Disordered" evidence="1">
    <location>
        <begin position="196"/>
        <end position="217"/>
    </location>
</feature>
<feature type="chain" id="PRO_5045063774" description="Secreted protein" evidence="2">
    <location>
        <begin position="44"/>
        <end position="217"/>
    </location>
</feature>
<protein>
    <recommendedName>
        <fullName evidence="5">Secreted protein</fullName>
    </recommendedName>
</protein>
<keyword evidence="2" id="KW-0732">Signal</keyword>
<sequence>MRTTALPPARPVRPAARRRLSPVTLLALPALAVALAWSGPAPAQGTGQGTGQGVDRTMTAVPGTAAVGTYRLVSVDGRPVPLHTGDFVSCREDVLSGAVQLFADGRFVLKTLARQSCAPGEDIRYNEIAWGRWRDQGGRVVLDGIPPEPMPAALATRGYWTGIPLDAGGLTGRVEPAALEGGRVEGRRLVATLPQGEAVFEETDGGPQAAPEESGRG</sequence>